<gene>
    <name evidence="1" type="ORF">FM121_13555</name>
</gene>
<evidence type="ECO:0000313" key="1">
    <source>
        <dbReference type="EMBL" id="SLM87119.1"/>
    </source>
</evidence>
<organism evidence="1 2">
    <name type="scientific">Vagococcus fluvialis bH819</name>
    <dbReference type="NCBI Taxonomy" id="1255619"/>
    <lineage>
        <taxon>Bacteria</taxon>
        <taxon>Bacillati</taxon>
        <taxon>Bacillota</taxon>
        <taxon>Bacilli</taxon>
        <taxon>Lactobacillales</taxon>
        <taxon>Enterococcaceae</taxon>
        <taxon>Vagococcus</taxon>
    </lineage>
</organism>
<reference evidence="2" key="1">
    <citation type="submission" date="2017-02" db="EMBL/GenBank/DDBJ databases">
        <authorList>
            <person name="Dridi B."/>
        </authorList>
    </citation>
    <scope>NUCLEOTIDE SEQUENCE [LARGE SCALE GENOMIC DNA]</scope>
    <source>
        <strain evidence="2">bH819</strain>
    </source>
</reference>
<name>A0A1X6WS87_9ENTE</name>
<dbReference type="EMBL" id="FWFD01000019">
    <property type="protein sequence ID" value="SLM87119.1"/>
    <property type="molecule type" value="Genomic_DNA"/>
</dbReference>
<proteinExistence type="predicted"/>
<accession>A0A1X6WS87</accession>
<sequence length="52" mass="6312">MNERKRKKQLEKKLRRNKSLIAFLSPKIKTTFFFKKEIVENVPVSNLKKLKH</sequence>
<keyword evidence="2" id="KW-1185">Reference proteome</keyword>
<protein>
    <submittedName>
        <fullName evidence="1">Uncharacterized protein</fullName>
    </submittedName>
</protein>
<evidence type="ECO:0000313" key="2">
    <source>
        <dbReference type="Proteomes" id="UP000195918"/>
    </source>
</evidence>
<dbReference type="Proteomes" id="UP000195918">
    <property type="component" value="Unassembled WGS sequence"/>
</dbReference>
<dbReference type="AlphaFoldDB" id="A0A1X6WS87"/>
<dbReference type="RefSeq" id="WP_179203889.1">
    <property type="nucleotide sequence ID" value="NZ_FWFD01000019.1"/>
</dbReference>